<keyword evidence="15" id="KW-1185">Reference proteome</keyword>
<dbReference type="SMART" id="SM00047">
    <property type="entry name" value="LYZ2"/>
    <property type="match status" value="1"/>
</dbReference>
<feature type="domain" description="Mannosyl-glycoprotein endo-beta-N-acetylglucosamidase-like" evidence="13">
    <location>
        <begin position="116"/>
        <end position="280"/>
    </location>
</feature>
<dbReference type="GO" id="GO:0071973">
    <property type="term" value="P:bacterial-type flagellum-dependent cell motility"/>
    <property type="evidence" value="ECO:0007669"/>
    <property type="project" value="TreeGrafter"/>
</dbReference>
<dbReference type="GO" id="GO:0004040">
    <property type="term" value="F:amidase activity"/>
    <property type="evidence" value="ECO:0007669"/>
    <property type="project" value="InterPro"/>
</dbReference>
<keyword evidence="8" id="KW-0378">Hydrolase</keyword>
<dbReference type="Gene3D" id="1.10.530.10">
    <property type="match status" value="1"/>
</dbReference>
<dbReference type="Proteomes" id="UP000276634">
    <property type="component" value="Unassembled WGS sequence"/>
</dbReference>
<dbReference type="EMBL" id="RJVI01000001">
    <property type="protein sequence ID" value="ROR34914.1"/>
    <property type="molecule type" value="Genomic_DNA"/>
</dbReference>
<comment type="subcellular location">
    <subcellularLocation>
        <location evidence="2">Periplasm</location>
    </subcellularLocation>
</comment>
<evidence type="ECO:0000256" key="4">
    <source>
        <dbReference type="ARBA" id="ARBA00007974"/>
    </source>
</evidence>
<dbReference type="Pfam" id="PF01832">
    <property type="entry name" value="Glucosaminidase"/>
    <property type="match status" value="1"/>
</dbReference>
<evidence type="ECO:0000256" key="8">
    <source>
        <dbReference type="ARBA" id="ARBA00022801"/>
    </source>
</evidence>
<evidence type="ECO:0000313" key="15">
    <source>
        <dbReference type="Proteomes" id="UP000276634"/>
    </source>
</evidence>
<keyword evidence="7" id="KW-1005">Bacterial flagellum biogenesis</keyword>
<dbReference type="InterPro" id="IPR013377">
    <property type="entry name" value="FlgJ"/>
</dbReference>
<comment type="similarity">
    <text evidence="4">In the C-terminal section; belongs to the glycosyl hydrolase 73 family.</text>
</comment>
<dbReference type="Gene3D" id="2.10.70.40">
    <property type="entry name" value="peptidoglycan hydrolase"/>
    <property type="match status" value="1"/>
</dbReference>
<comment type="similarity">
    <text evidence="3">In the N-terminal section; belongs to the FlgJ family.</text>
</comment>
<name>A0A3N1Y7X0_9GAMM</name>
<dbReference type="RefSeq" id="WP_123400484.1">
    <property type="nucleotide sequence ID" value="NZ_RJVI01000001.1"/>
</dbReference>
<dbReference type="GO" id="GO:0071555">
    <property type="term" value="P:cell wall organization"/>
    <property type="evidence" value="ECO:0007669"/>
    <property type="project" value="UniProtKB-KW"/>
</dbReference>
<proteinExistence type="inferred from homology"/>
<evidence type="ECO:0000256" key="1">
    <source>
        <dbReference type="ARBA" id="ARBA00002954"/>
    </source>
</evidence>
<dbReference type="GO" id="GO:0044780">
    <property type="term" value="P:bacterial-type flagellum assembly"/>
    <property type="evidence" value="ECO:0007669"/>
    <property type="project" value="InterPro"/>
</dbReference>
<dbReference type="Pfam" id="PF10135">
    <property type="entry name" value="Rod-binding"/>
    <property type="match status" value="1"/>
</dbReference>
<dbReference type="NCBIfam" id="TIGR02541">
    <property type="entry name" value="flagell_FlgJ"/>
    <property type="match status" value="1"/>
</dbReference>
<comment type="function">
    <text evidence="1">Flagellum-specific muramidase which hydrolyzes the peptidoglycan layer to assemble the rod structure in the periplasmic space.</text>
</comment>
<dbReference type="FunFam" id="2.10.70.40:FF:000001">
    <property type="entry name" value="Flagellar assembly peptidoglycan hydrolase FlgJ"/>
    <property type="match status" value="1"/>
</dbReference>
<comment type="caution">
    <text evidence="14">The sequence shown here is derived from an EMBL/GenBank/DDBJ whole genome shotgun (WGS) entry which is preliminary data.</text>
</comment>
<evidence type="ECO:0000256" key="11">
    <source>
        <dbReference type="ARBA" id="ARBA00030835"/>
    </source>
</evidence>
<evidence type="ECO:0000256" key="3">
    <source>
        <dbReference type="ARBA" id="ARBA00006880"/>
    </source>
</evidence>
<keyword evidence="14" id="KW-0282">Flagellum</keyword>
<keyword evidence="6" id="KW-0574">Periplasm</keyword>
<evidence type="ECO:0000313" key="14">
    <source>
        <dbReference type="EMBL" id="ROR34914.1"/>
    </source>
</evidence>
<protein>
    <recommendedName>
        <fullName evidence="5">Peptidoglycan hydrolase FlgJ</fullName>
    </recommendedName>
    <alternativeName>
        <fullName evidence="11">Muramidase FlgJ</fullName>
    </alternativeName>
</protein>
<dbReference type="PANTHER" id="PTHR33308">
    <property type="entry name" value="PEPTIDOGLYCAN HYDROLASE FLGJ"/>
    <property type="match status" value="1"/>
</dbReference>
<feature type="region of interest" description="Disordered" evidence="12">
    <location>
        <begin position="103"/>
        <end position="122"/>
    </location>
</feature>
<evidence type="ECO:0000256" key="9">
    <source>
        <dbReference type="ARBA" id="ARBA00023295"/>
    </source>
</evidence>
<dbReference type="PRINTS" id="PR01002">
    <property type="entry name" value="FLGFLGJ"/>
</dbReference>
<dbReference type="GO" id="GO:0016798">
    <property type="term" value="F:hydrolase activity, acting on glycosyl bonds"/>
    <property type="evidence" value="ECO:0007669"/>
    <property type="project" value="UniProtKB-KW"/>
</dbReference>
<accession>A0A3N1Y7X0</accession>
<dbReference type="InterPro" id="IPR019301">
    <property type="entry name" value="Flagellar_prot_FlgJ_N"/>
</dbReference>
<keyword evidence="14" id="KW-0969">Cilium</keyword>
<dbReference type="AlphaFoldDB" id="A0A3N1Y7X0"/>
<dbReference type="GO" id="GO:0042597">
    <property type="term" value="C:periplasmic space"/>
    <property type="evidence" value="ECO:0007669"/>
    <property type="project" value="UniProtKB-SubCell"/>
</dbReference>
<dbReference type="InterPro" id="IPR051056">
    <property type="entry name" value="Glycosyl_Hydrolase_73"/>
</dbReference>
<dbReference type="OrthoDB" id="289937at2"/>
<keyword evidence="14" id="KW-0966">Cell projection</keyword>
<dbReference type="PANTHER" id="PTHR33308:SF9">
    <property type="entry name" value="PEPTIDOGLYCAN HYDROLASE FLGJ"/>
    <property type="match status" value="1"/>
</dbReference>
<keyword evidence="10" id="KW-0961">Cell wall biogenesis/degradation</keyword>
<gene>
    <name evidence="14" type="ORF">EDC57_0825</name>
</gene>
<reference evidence="14 15" key="1">
    <citation type="submission" date="2018-11" db="EMBL/GenBank/DDBJ databases">
        <title>Genomic Encyclopedia of Type Strains, Phase IV (KMG-IV): sequencing the most valuable type-strain genomes for metagenomic binning, comparative biology and taxonomic classification.</title>
        <authorList>
            <person name="Goeker M."/>
        </authorList>
    </citation>
    <scope>NUCLEOTIDE SEQUENCE [LARGE SCALE GENOMIC DNA]</scope>
    <source>
        <strain evidence="14 15">DSM 100275</strain>
    </source>
</reference>
<evidence type="ECO:0000256" key="10">
    <source>
        <dbReference type="ARBA" id="ARBA00023316"/>
    </source>
</evidence>
<evidence type="ECO:0000256" key="6">
    <source>
        <dbReference type="ARBA" id="ARBA00022764"/>
    </source>
</evidence>
<evidence type="ECO:0000259" key="13">
    <source>
        <dbReference type="SMART" id="SM00047"/>
    </source>
</evidence>
<evidence type="ECO:0000256" key="5">
    <source>
        <dbReference type="ARBA" id="ARBA00013433"/>
    </source>
</evidence>
<dbReference type="InterPro" id="IPR002901">
    <property type="entry name" value="MGlyc_endo_b_GlcNAc-like_dom"/>
</dbReference>
<evidence type="ECO:0000256" key="12">
    <source>
        <dbReference type="SAM" id="MobiDB-lite"/>
    </source>
</evidence>
<feature type="compositionally biased region" description="Pro residues" evidence="12">
    <location>
        <begin position="106"/>
        <end position="116"/>
    </location>
</feature>
<sequence length="290" mass="31232">MRPAADSAGAAARVYHDLRGLAALRADAARGEPGSLREAAEQFEALLVQMMVRSMRAARLAEDPYAGPGGELYTDLLDRQLAIELAARERLGLAEAMVRQLEGAAPRPPAPPPAEAPPASRGEAFASPAEFVQRLRPHAERAARALGTRPELLLAQAALETGWGRRVIRRDDGTSSHNLFNIKADARWQGPRVEVETTEYRDGRAVRERAAFRAYGSWAEAFDDYVAFLRASPRYREAVAQAGRPAAFVRALAEGGYATDPDYTGKVLAILARLEGDGFKSAAAAPTDGA</sequence>
<organism evidence="14 15">
    <name type="scientific">Inmirania thermothiophila</name>
    <dbReference type="NCBI Taxonomy" id="1750597"/>
    <lineage>
        <taxon>Bacteria</taxon>
        <taxon>Pseudomonadati</taxon>
        <taxon>Pseudomonadota</taxon>
        <taxon>Gammaproteobacteria</taxon>
        <taxon>Chromatiales</taxon>
        <taxon>Ectothiorhodospiraceae</taxon>
        <taxon>Inmirania</taxon>
    </lineage>
</organism>
<evidence type="ECO:0000256" key="7">
    <source>
        <dbReference type="ARBA" id="ARBA00022795"/>
    </source>
</evidence>
<evidence type="ECO:0000256" key="2">
    <source>
        <dbReference type="ARBA" id="ARBA00004418"/>
    </source>
</evidence>
<keyword evidence="9" id="KW-0326">Glycosidase</keyword>